<dbReference type="Pfam" id="PF00583">
    <property type="entry name" value="Acetyltransf_1"/>
    <property type="match status" value="1"/>
</dbReference>
<proteinExistence type="predicted"/>
<protein>
    <submittedName>
        <fullName evidence="4">Acyl-CoA N-acyltransferase</fullName>
    </submittedName>
</protein>
<feature type="domain" description="N-acetyltransferase" evidence="3">
    <location>
        <begin position="1"/>
        <end position="147"/>
    </location>
</feature>
<dbReference type="Proteomes" id="UP001175000">
    <property type="component" value="Unassembled WGS sequence"/>
</dbReference>
<dbReference type="PANTHER" id="PTHR10545:SF29">
    <property type="entry name" value="GH14572P-RELATED"/>
    <property type="match status" value="1"/>
</dbReference>
<evidence type="ECO:0000256" key="1">
    <source>
        <dbReference type="ARBA" id="ARBA00022679"/>
    </source>
</evidence>
<keyword evidence="1" id="KW-0808">Transferase</keyword>
<dbReference type="InterPro" id="IPR051016">
    <property type="entry name" value="Diverse_Substrate_AcTransf"/>
</dbReference>
<dbReference type="CDD" id="cd04301">
    <property type="entry name" value="NAT_SF"/>
    <property type="match status" value="1"/>
</dbReference>
<dbReference type="PANTHER" id="PTHR10545">
    <property type="entry name" value="DIAMINE N-ACETYLTRANSFERASE"/>
    <property type="match status" value="1"/>
</dbReference>
<evidence type="ECO:0000259" key="3">
    <source>
        <dbReference type="PROSITE" id="PS51186"/>
    </source>
</evidence>
<keyword evidence="2" id="KW-0012">Acyltransferase</keyword>
<dbReference type="Gene3D" id="3.40.630.30">
    <property type="match status" value="1"/>
</dbReference>
<evidence type="ECO:0000313" key="5">
    <source>
        <dbReference type="Proteomes" id="UP001175000"/>
    </source>
</evidence>
<name>A0AA40CCX1_9PEZI</name>
<accession>A0AA40CCX1</accession>
<dbReference type="InterPro" id="IPR000182">
    <property type="entry name" value="GNAT_dom"/>
</dbReference>
<dbReference type="GO" id="GO:0008080">
    <property type="term" value="F:N-acetyltransferase activity"/>
    <property type="evidence" value="ECO:0007669"/>
    <property type="project" value="UniProtKB-ARBA"/>
</dbReference>
<evidence type="ECO:0000256" key="2">
    <source>
        <dbReference type="ARBA" id="ARBA00023315"/>
    </source>
</evidence>
<feature type="non-terminal residue" evidence="4">
    <location>
        <position position="1"/>
    </location>
</feature>
<dbReference type="InterPro" id="IPR016181">
    <property type="entry name" value="Acyl_CoA_acyltransferase"/>
</dbReference>
<evidence type="ECO:0000313" key="4">
    <source>
        <dbReference type="EMBL" id="KAK0634191.1"/>
    </source>
</evidence>
<organism evidence="4 5">
    <name type="scientific">Immersiella caudata</name>
    <dbReference type="NCBI Taxonomy" id="314043"/>
    <lineage>
        <taxon>Eukaryota</taxon>
        <taxon>Fungi</taxon>
        <taxon>Dikarya</taxon>
        <taxon>Ascomycota</taxon>
        <taxon>Pezizomycotina</taxon>
        <taxon>Sordariomycetes</taxon>
        <taxon>Sordariomycetidae</taxon>
        <taxon>Sordariales</taxon>
        <taxon>Lasiosphaeriaceae</taxon>
        <taxon>Immersiella</taxon>
    </lineage>
</organism>
<sequence>AAEQAPGAVIEATESSLAKTLYLSDDTEHDPKTPRFAYPLLLCSPDTQAPVGLAIYLYTYSTWMASPGVCLEELYVVPEFRRIGYAKLLIQAMAKEAHKAGCSKMEWVCLEGNEKALRFYENLGAKRMSDWVVLKMGREGIEVLTKEE</sequence>
<dbReference type="AlphaFoldDB" id="A0AA40CCX1"/>
<dbReference type="PROSITE" id="PS51186">
    <property type="entry name" value="GNAT"/>
    <property type="match status" value="1"/>
</dbReference>
<reference evidence="4" key="1">
    <citation type="submission" date="2023-06" db="EMBL/GenBank/DDBJ databases">
        <title>Genome-scale phylogeny and comparative genomics of the fungal order Sordariales.</title>
        <authorList>
            <consortium name="Lawrence Berkeley National Laboratory"/>
            <person name="Hensen N."/>
            <person name="Bonometti L."/>
            <person name="Westerberg I."/>
            <person name="Brannstrom I.O."/>
            <person name="Guillou S."/>
            <person name="Cros-Aarteil S."/>
            <person name="Calhoun S."/>
            <person name="Haridas S."/>
            <person name="Kuo A."/>
            <person name="Mondo S."/>
            <person name="Pangilinan J."/>
            <person name="Riley R."/>
            <person name="Labutti K."/>
            <person name="Andreopoulos B."/>
            <person name="Lipzen A."/>
            <person name="Chen C."/>
            <person name="Yanf M."/>
            <person name="Daum C."/>
            <person name="Ng V."/>
            <person name="Clum A."/>
            <person name="Steindorff A."/>
            <person name="Ohm R."/>
            <person name="Martin F."/>
            <person name="Silar P."/>
            <person name="Natvig D."/>
            <person name="Lalanne C."/>
            <person name="Gautier V."/>
            <person name="Ament-Velasquez S.L."/>
            <person name="Kruys A."/>
            <person name="Hutchinson M.I."/>
            <person name="Powell A.J."/>
            <person name="Barry K."/>
            <person name="Miller A.N."/>
            <person name="Grigoriev I.V."/>
            <person name="Debuchy R."/>
            <person name="Gladieux P."/>
            <person name="Thoren M.H."/>
            <person name="Johannesson H."/>
        </authorList>
    </citation>
    <scope>NUCLEOTIDE SEQUENCE</scope>
    <source>
        <strain evidence="4">CBS 606.72</strain>
    </source>
</reference>
<comment type="caution">
    <text evidence="4">The sequence shown here is derived from an EMBL/GenBank/DDBJ whole genome shotgun (WGS) entry which is preliminary data.</text>
</comment>
<dbReference type="SUPFAM" id="SSF55729">
    <property type="entry name" value="Acyl-CoA N-acyltransferases (Nat)"/>
    <property type="match status" value="1"/>
</dbReference>
<dbReference type="EMBL" id="JAULSU010000001">
    <property type="protein sequence ID" value="KAK0634191.1"/>
    <property type="molecule type" value="Genomic_DNA"/>
</dbReference>
<keyword evidence="5" id="KW-1185">Reference proteome</keyword>
<gene>
    <name evidence="4" type="ORF">B0T14DRAFT_419997</name>
</gene>